<evidence type="ECO:0000313" key="1">
    <source>
        <dbReference type="EMBL" id="VFJ88206.1"/>
    </source>
</evidence>
<dbReference type="EMBL" id="CAADFJ010000007">
    <property type="protein sequence ID" value="VFJ96576.1"/>
    <property type="molecule type" value="Genomic_DNA"/>
</dbReference>
<evidence type="ECO:0000313" key="2">
    <source>
        <dbReference type="EMBL" id="VFJ90221.1"/>
    </source>
</evidence>
<reference evidence="1" key="1">
    <citation type="submission" date="2019-02" db="EMBL/GenBank/DDBJ databases">
        <authorList>
            <person name="Gruber-Vodicka R. H."/>
            <person name="Seah K. B. B."/>
        </authorList>
    </citation>
    <scope>NUCLEOTIDE SEQUENCE</scope>
    <source>
        <strain evidence="3">BECK_SA2B12</strain>
        <strain evidence="1">BECK_SA2B15</strain>
        <strain evidence="2">BECK_SA2B20</strain>
    </source>
</reference>
<gene>
    <name evidence="1" type="ORF">BECKH772A_GA0070896_1000735</name>
    <name evidence="2" type="ORF">BECKH772B_GA0070898_1000835</name>
    <name evidence="3" type="ORF">BECKH772C_GA0070978_1000735</name>
</gene>
<dbReference type="AlphaFoldDB" id="A0A450U8L6"/>
<proteinExistence type="predicted"/>
<evidence type="ECO:0000313" key="3">
    <source>
        <dbReference type="EMBL" id="VFJ96576.1"/>
    </source>
</evidence>
<sequence length="224" mass="25502">MESVDHSPLRLGTSTERFRVSTTQFGTPTTQFRSPITEFGTPLTEFRVSPMQLRTPLTQFRTSLTQLGSPITQFVASMTRFRSAMTKFGSSTSRHGASKAGKRHHERVYTSNGLLARLLKAVEIPGFIKNNAYHVMGYIPWCDQRLFRHKFKILPLKVYIHRLLRESGIEKTAIPEKGMVHPCLREPDKGRIARAQSVSLLGRDRRTRWPFSSRGDAGKQKNDT</sequence>
<organism evidence="1">
    <name type="scientific">Candidatus Kentrum eta</name>
    <dbReference type="NCBI Taxonomy" id="2126337"/>
    <lineage>
        <taxon>Bacteria</taxon>
        <taxon>Pseudomonadati</taxon>
        <taxon>Pseudomonadota</taxon>
        <taxon>Gammaproteobacteria</taxon>
        <taxon>Candidatus Kentrum</taxon>
    </lineage>
</organism>
<protein>
    <submittedName>
        <fullName evidence="1">Uncharacterized protein</fullName>
    </submittedName>
</protein>
<accession>A0A450U8L6</accession>
<dbReference type="EMBL" id="CAADFG010000007">
    <property type="protein sequence ID" value="VFJ88206.1"/>
    <property type="molecule type" value="Genomic_DNA"/>
</dbReference>
<name>A0A450U8L6_9GAMM</name>
<dbReference type="EMBL" id="CAADFI010000008">
    <property type="protein sequence ID" value="VFJ90221.1"/>
    <property type="molecule type" value="Genomic_DNA"/>
</dbReference>